<dbReference type="PANTHER" id="PTHR33076">
    <property type="entry name" value="NON-SPECIFIC LIPID-TRANSFER PROTEIN 2-RELATED"/>
    <property type="match status" value="1"/>
</dbReference>
<dbReference type="GO" id="GO:0008289">
    <property type="term" value="F:lipid binding"/>
    <property type="evidence" value="ECO:0007669"/>
    <property type="project" value="InterPro"/>
</dbReference>
<keyword evidence="2" id="KW-1015">Disulfide bond</keyword>
<gene>
    <name evidence="5" type="ORF">O6P43_028805</name>
</gene>
<dbReference type="AlphaFoldDB" id="A0AAD7KZ76"/>
<evidence type="ECO:0000313" key="5">
    <source>
        <dbReference type="EMBL" id="KAJ7948308.1"/>
    </source>
</evidence>
<dbReference type="InterPro" id="IPR016140">
    <property type="entry name" value="Bifunc_inhib/LTP/seed_store"/>
</dbReference>
<evidence type="ECO:0000256" key="3">
    <source>
        <dbReference type="SAM" id="SignalP"/>
    </source>
</evidence>
<dbReference type="InterPro" id="IPR000528">
    <property type="entry name" value="Plant_nsLTP"/>
</dbReference>
<feature type="chain" id="PRO_5042088027" evidence="3">
    <location>
        <begin position="24"/>
        <end position="128"/>
    </location>
</feature>
<dbReference type="Proteomes" id="UP001163823">
    <property type="component" value="Chromosome 12"/>
</dbReference>
<feature type="domain" description="Bifunctional inhibitor/plant lipid transfer protein/seed storage helical" evidence="4">
    <location>
        <begin position="36"/>
        <end position="124"/>
    </location>
</feature>
<feature type="signal peptide" evidence="3">
    <location>
        <begin position="1"/>
        <end position="23"/>
    </location>
</feature>
<organism evidence="5 6">
    <name type="scientific">Quillaja saponaria</name>
    <name type="common">Soap bark tree</name>
    <dbReference type="NCBI Taxonomy" id="32244"/>
    <lineage>
        <taxon>Eukaryota</taxon>
        <taxon>Viridiplantae</taxon>
        <taxon>Streptophyta</taxon>
        <taxon>Embryophyta</taxon>
        <taxon>Tracheophyta</taxon>
        <taxon>Spermatophyta</taxon>
        <taxon>Magnoliopsida</taxon>
        <taxon>eudicotyledons</taxon>
        <taxon>Gunneridae</taxon>
        <taxon>Pentapetalae</taxon>
        <taxon>rosids</taxon>
        <taxon>fabids</taxon>
        <taxon>Fabales</taxon>
        <taxon>Quillajaceae</taxon>
        <taxon>Quillaja</taxon>
    </lineage>
</organism>
<dbReference type="Pfam" id="PF00234">
    <property type="entry name" value="Tryp_alpha_amyl"/>
    <property type="match status" value="1"/>
</dbReference>
<name>A0AAD7KZ76_QUISA</name>
<dbReference type="PRINTS" id="PR00382">
    <property type="entry name" value="LIPIDTRNSFER"/>
</dbReference>
<proteinExistence type="inferred from homology"/>
<protein>
    <submittedName>
        <fullName evidence="5">Non-specific lipid-transfer protein 13-like</fullName>
    </submittedName>
</protein>
<evidence type="ECO:0000256" key="1">
    <source>
        <dbReference type="ARBA" id="ARBA00009748"/>
    </source>
</evidence>
<dbReference type="SUPFAM" id="SSF47699">
    <property type="entry name" value="Bifunctional inhibitor/lipid-transfer protein/seed storage 2S albumin"/>
    <property type="match status" value="1"/>
</dbReference>
<evidence type="ECO:0000256" key="2">
    <source>
        <dbReference type="ARBA" id="ARBA00023157"/>
    </source>
</evidence>
<dbReference type="KEGG" id="qsa:O6P43_028805"/>
<dbReference type="GO" id="GO:0006869">
    <property type="term" value="P:lipid transport"/>
    <property type="evidence" value="ECO:0007669"/>
    <property type="project" value="InterPro"/>
</dbReference>
<comment type="similarity">
    <text evidence="1">Belongs to the plant LTP family.</text>
</comment>
<evidence type="ECO:0000259" key="4">
    <source>
        <dbReference type="Pfam" id="PF00234"/>
    </source>
</evidence>
<dbReference type="InterPro" id="IPR036312">
    <property type="entry name" value="Bifun_inhib/LTP/seed_sf"/>
</dbReference>
<evidence type="ECO:0000313" key="6">
    <source>
        <dbReference type="Proteomes" id="UP001163823"/>
    </source>
</evidence>
<comment type="caution">
    <text evidence="5">The sequence shown here is derived from an EMBL/GenBank/DDBJ whole genome shotgun (WGS) entry which is preliminary data.</text>
</comment>
<dbReference type="EMBL" id="JARAOO010000012">
    <property type="protein sequence ID" value="KAJ7948308.1"/>
    <property type="molecule type" value="Genomic_DNA"/>
</dbReference>
<accession>A0AAD7KZ76</accession>
<dbReference type="Gene3D" id="1.10.110.10">
    <property type="entry name" value="Plant lipid-transfer and hydrophobic proteins"/>
    <property type="match status" value="1"/>
</dbReference>
<reference evidence="5" key="1">
    <citation type="journal article" date="2023" name="Science">
        <title>Elucidation of the pathway for biosynthesis of saponin adjuvants from the soapbark tree.</title>
        <authorList>
            <person name="Reed J."/>
            <person name="Orme A."/>
            <person name="El-Demerdash A."/>
            <person name="Owen C."/>
            <person name="Martin L.B.B."/>
            <person name="Misra R.C."/>
            <person name="Kikuchi S."/>
            <person name="Rejzek M."/>
            <person name="Martin A.C."/>
            <person name="Harkess A."/>
            <person name="Leebens-Mack J."/>
            <person name="Louveau T."/>
            <person name="Stephenson M.J."/>
            <person name="Osbourn A."/>
        </authorList>
    </citation>
    <scope>NUCLEOTIDE SEQUENCE</scope>
    <source>
        <strain evidence="5">S10</strain>
    </source>
</reference>
<sequence>MASIYKRLGFLILFLLVWELSTAKRDKVIPRKFLVCERVFEYFSNCIEFLVADPLFPKPSKRCCQHIVKLNQLAKHRLGPGTICQCIQYLVTGNTPPILASRITDLPIKCKTHLSFPISDRMDCSKVR</sequence>
<keyword evidence="3" id="KW-0732">Signal</keyword>
<keyword evidence="6" id="KW-1185">Reference proteome</keyword>